<gene>
    <name evidence="6" type="ORF">FNF27_06261</name>
    <name evidence="3" type="ORF">FNF28_07547</name>
    <name evidence="4" type="ORF">FNF29_05563</name>
    <name evidence="5" type="ORF">FNF31_05623</name>
</gene>
<dbReference type="EMBL" id="VLTM01000073">
    <property type="protein sequence ID" value="KAA0157984.1"/>
    <property type="molecule type" value="Genomic_DNA"/>
</dbReference>
<dbReference type="GO" id="GO:0005737">
    <property type="term" value="C:cytoplasm"/>
    <property type="evidence" value="ECO:0007669"/>
    <property type="project" value="TreeGrafter"/>
</dbReference>
<evidence type="ECO:0000256" key="1">
    <source>
        <dbReference type="ARBA" id="ARBA00010048"/>
    </source>
</evidence>
<proteinExistence type="inferred from homology"/>
<dbReference type="NCBIfam" id="TIGR00293">
    <property type="entry name" value="prefoldin subunit alpha"/>
    <property type="match status" value="1"/>
</dbReference>
<evidence type="ECO:0008006" key="11">
    <source>
        <dbReference type="Google" id="ProtNLM"/>
    </source>
</evidence>
<keyword evidence="8" id="KW-1185">Reference proteome</keyword>
<dbReference type="Proteomes" id="UP000322899">
    <property type="component" value="Unassembled WGS sequence"/>
</dbReference>
<dbReference type="InterPro" id="IPR004127">
    <property type="entry name" value="Prefoldin_subunit_alpha"/>
</dbReference>
<name>A0A5A8CA02_CAFRO</name>
<dbReference type="InterPro" id="IPR009053">
    <property type="entry name" value="Prefoldin"/>
</dbReference>
<dbReference type="SUPFAM" id="SSF46579">
    <property type="entry name" value="Prefoldin"/>
    <property type="match status" value="1"/>
</dbReference>
<evidence type="ECO:0000313" key="10">
    <source>
        <dbReference type="Proteomes" id="UP000325113"/>
    </source>
</evidence>
<evidence type="ECO:0000313" key="6">
    <source>
        <dbReference type="EMBL" id="KAA0171754.1"/>
    </source>
</evidence>
<dbReference type="Proteomes" id="UP000324907">
    <property type="component" value="Unassembled WGS sequence"/>
</dbReference>
<dbReference type="AlphaFoldDB" id="A0A5A8CA02"/>
<keyword evidence="2" id="KW-0175">Coiled coil</keyword>
<dbReference type="CDD" id="cd23157">
    <property type="entry name" value="Prefoldin_5"/>
    <property type="match status" value="1"/>
</dbReference>
<protein>
    <recommendedName>
        <fullName evidence="11">Prefoldin subunit 5</fullName>
    </recommendedName>
</protein>
<comment type="caution">
    <text evidence="4">The sequence shown here is derived from an EMBL/GenBank/DDBJ whole genome shotgun (WGS) entry which is preliminary data.</text>
</comment>
<evidence type="ECO:0000256" key="2">
    <source>
        <dbReference type="SAM" id="Coils"/>
    </source>
</evidence>
<dbReference type="GO" id="GO:0006457">
    <property type="term" value="P:protein folding"/>
    <property type="evidence" value="ECO:0007669"/>
    <property type="project" value="InterPro"/>
</dbReference>
<reference evidence="7 8" key="1">
    <citation type="submission" date="2019-07" db="EMBL/GenBank/DDBJ databases">
        <title>Genomes of Cafeteria roenbergensis.</title>
        <authorList>
            <person name="Fischer M.G."/>
            <person name="Hackl T."/>
            <person name="Roman M."/>
        </authorList>
    </citation>
    <scope>NUCLEOTIDE SEQUENCE [LARGE SCALE GENOMIC DNA]</scope>
    <source>
        <strain evidence="4 8">BVI</strain>
        <strain evidence="5 10">Cflag</strain>
        <strain evidence="6 7">E4-10P</strain>
        <strain evidence="3 9">RCC970-E3</strain>
    </source>
</reference>
<dbReference type="PANTHER" id="PTHR12674">
    <property type="entry name" value="PREFOLDIN SUBUNIT 5"/>
    <property type="match status" value="1"/>
</dbReference>
<evidence type="ECO:0000313" key="9">
    <source>
        <dbReference type="Proteomes" id="UP000324907"/>
    </source>
</evidence>
<evidence type="ECO:0000313" key="3">
    <source>
        <dbReference type="EMBL" id="KAA0147581.1"/>
    </source>
</evidence>
<dbReference type="GO" id="GO:0016272">
    <property type="term" value="C:prefoldin complex"/>
    <property type="evidence" value="ECO:0007669"/>
    <property type="project" value="InterPro"/>
</dbReference>
<dbReference type="OMA" id="QAKFKAC"/>
<dbReference type="EMBL" id="VLTL01000280">
    <property type="protein sequence ID" value="KAA0147581.1"/>
    <property type="molecule type" value="Genomic_DNA"/>
</dbReference>
<dbReference type="EMBL" id="VLTN01000038">
    <property type="protein sequence ID" value="KAA0149943.1"/>
    <property type="molecule type" value="Genomic_DNA"/>
</dbReference>
<evidence type="ECO:0000313" key="7">
    <source>
        <dbReference type="Proteomes" id="UP000322899"/>
    </source>
</evidence>
<dbReference type="Gene3D" id="1.10.287.370">
    <property type="match status" value="1"/>
</dbReference>
<dbReference type="GO" id="GO:0051082">
    <property type="term" value="F:unfolded protein binding"/>
    <property type="evidence" value="ECO:0007669"/>
    <property type="project" value="InterPro"/>
</dbReference>
<feature type="coiled-coil region" evidence="2">
    <location>
        <begin position="25"/>
        <end position="52"/>
    </location>
</feature>
<dbReference type="Pfam" id="PF02996">
    <property type="entry name" value="Prefoldin"/>
    <property type="match status" value="1"/>
</dbReference>
<evidence type="ECO:0000313" key="4">
    <source>
        <dbReference type="EMBL" id="KAA0149943.1"/>
    </source>
</evidence>
<dbReference type="InterPro" id="IPR011599">
    <property type="entry name" value="PFD_alpha_archaea"/>
</dbReference>
<sequence>MAASGSAAKGKGGDPGEIDISSLSVEQLQTLMKQVEQELTGLKQSYGALKSAEQRFRTSREAVAGLKTTPDGEEVLVPLTTSLFVPGRIKATSRVLVDVGTGFYVGKSLDDASAILEKKEKSIVETTNSIARQVREKEAGAEAISQMMYMKGQAARAAAAGRTA</sequence>
<evidence type="ECO:0000313" key="8">
    <source>
        <dbReference type="Proteomes" id="UP000323011"/>
    </source>
</evidence>
<dbReference type="Proteomes" id="UP000325113">
    <property type="component" value="Unassembled WGS sequence"/>
</dbReference>
<evidence type="ECO:0000313" key="5">
    <source>
        <dbReference type="EMBL" id="KAA0157984.1"/>
    </source>
</evidence>
<dbReference type="Proteomes" id="UP000323011">
    <property type="component" value="Unassembled WGS sequence"/>
</dbReference>
<dbReference type="PANTHER" id="PTHR12674:SF2">
    <property type="entry name" value="PREFOLDIN SUBUNIT 5"/>
    <property type="match status" value="1"/>
</dbReference>
<dbReference type="OrthoDB" id="10267474at2759"/>
<organism evidence="4 8">
    <name type="scientific">Cafeteria roenbergensis</name>
    <name type="common">Marine flagellate</name>
    <dbReference type="NCBI Taxonomy" id="33653"/>
    <lineage>
        <taxon>Eukaryota</taxon>
        <taxon>Sar</taxon>
        <taxon>Stramenopiles</taxon>
        <taxon>Bigyra</taxon>
        <taxon>Opalozoa</taxon>
        <taxon>Bicosoecida</taxon>
        <taxon>Cafeteriaceae</taxon>
        <taxon>Cafeteria</taxon>
    </lineage>
</organism>
<comment type="similarity">
    <text evidence="1">Belongs to the prefoldin subunit alpha family.</text>
</comment>
<dbReference type="EMBL" id="VLTO01000052">
    <property type="protein sequence ID" value="KAA0171754.1"/>
    <property type="molecule type" value="Genomic_DNA"/>
</dbReference>
<accession>A0A5A8CA02</accession>